<feature type="compositionally biased region" description="Basic and acidic residues" evidence="1">
    <location>
        <begin position="169"/>
        <end position="180"/>
    </location>
</feature>
<sequence>MAGAAAAATAAETATEATAATAAVTAVAAKISGDGGVETVPAVGTYAASGFLKQEQGVKFLRACGWEVRWEGDEGDMNNVCILRPGYDKDVPKPDGAGSTHLSMDQNAVGGSDWGVGFRSYNVDQANKQEGLDCTRGALDVVAEFFDECMLDVTKSEYGSCSDVNPITKRGEGSEWRDDGAAGGRSRRTRGGGSPPKRAKTAEDSSNLKPDGGKGKAKGDNGEGSGPPVPKKARH</sequence>
<dbReference type="EMBL" id="HBGT01026556">
    <property type="protein sequence ID" value="CAD9437088.1"/>
    <property type="molecule type" value="Transcribed_RNA"/>
</dbReference>
<evidence type="ECO:0000256" key="1">
    <source>
        <dbReference type="SAM" id="MobiDB-lite"/>
    </source>
</evidence>
<feature type="region of interest" description="Disordered" evidence="1">
    <location>
        <begin position="160"/>
        <end position="235"/>
    </location>
</feature>
<proteinExistence type="predicted"/>
<gene>
    <name evidence="2" type="ORF">FPAR1323_LOCUS13792</name>
</gene>
<name>A0A7S2CWV3_9STRA</name>
<accession>A0A7S2CWV3</accession>
<organism evidence="2">
    <name type="scientific">Florenciella parvula</name>
    <dbReference type="NCBI Taxonomy" id="236787"/>
    <lineage>
        <taxon>Eukaryota</taxon>
        <taxon>Sar</taxon>
        <taxon>Stramenopiles</taxon>
        <taxon>Ochrophyta</taxon>
        <taxon>Dictyochophyceae</taxon>
        <taxon>Florenciellales</taxon>
        <taxon>Florenciella</taxon>
    </lineage>
</organism>
<feature type="compositionally biased region" description="Basic and acidic residues" evidence="1">
    <location>
        <begin position="211"/>
        <end position="221"/>
    </location>
</feature>
<dbReference type="AlphaFoldDB" id="A0A7S2CWV3"/>
<protein>
    <submittedName>
        <fullName evidence="2">Uncharacterized protein</fullName>
    </submittedName>
</protein>
<evidence type="ECO:0000313" key="2">
    <source>
        <dbReference type="EMBL" id="CAD9437088.1"/>
    </source>
</evidence>
<reference evidence="2" key="1">
    <citation type="submission" date="2021-01" db="EMBL/GenBank/DDBJ databases">
        <authorList>
            <person name="Corre E."/>
            <person name="Pelletier E."/>
            <person name="Niang G."/>
            <person name="Scheremetjew M."/>
            <person name="Finn R."/>
            <person name="Kale V."/>
            <person name="Holt S."/>
            <person name="Cochrane G."/>
            <person name="Meng A."/>
            <person name="Brown T."/>
            <person name="Cohen L."/>
        </authorList>
    </citation>
    <scope>NUCLEOTIDE SEQUENCE</scope>
    <source>
        <strain evidence="2">RCC1693</strain>
    </source>
</reference>